<feature type="compositionally biased region" description="Basic and acidic residues" evidence="1">
    <location>
        <begin position="34"/>
        <end position="48"/>
    </location>
</feature>
<reference evidence="2" key="1">
    <citation type="submission" date="2010-07" db="EMBL/GenBank/DDBJ databases">
        <authorList>
            <consortium name="CONSOLIDER consortium CSD2007-00005"/>
            <person name="Guazzaroni M.-E."/>
            <person name="Richter M."/>
            <person name="Garcia-Salamanca A."/>
            <person name="Yarza P."/>
            <person name="Ferrer M."/>
        </authorList>
    </citation>
    <scope>NUCLEOTIDE SEQUENCE</scope>
</reference>
<proteinExistence type="predicted"/>
<protein>
    <submittedName>
        <fullName evidence="2">Uncharacterized protein</fullName>
    </submittedName>
</protein>
<sequence length="80" mass="8631">MTTPIDPELARTLQAAGISPGAYARFAEAERAAVRDEHATREQRRNTRAEASAALVGRSGTVPERLDDIAAAHYREARAA</sequence>
<evidence type="ECO:0000313" key="2">
    <source>
        <dbReference type="EMBL" id="EFK96563.1"/>
    </source>
</evidence>
<gene>
    <name evidence="2" type="ORF">LDC_1425</name>
</gene>
<dbReference type="EMBL" id="ADZX01000449">
    <property type="protein sequence ID" value="EFK96563.1"/>
    <property type="molecule type" value="Genomic_DNA"/>
</dbReference>
<comment type="caution">
    <text evidence="2">The sequence shown here is derived from an EMBL/GenBank/DDBJ whole genome shotgun (WGS) entry which is preliminary data.</text>
</comment>
<name>D9PIR7_9ZZZZ</name>
<accession>D9PIR7</accession>
<dbReference type="AlphaFoldDB" id="D9PIR7"/>
<feature type="region of interest" description="Disordered" evidence="1">
    <location>
        <begin position="34"/>
        <end position="59"/>
    </location>
</feature>
<reference evidence="2" key="2">
    <citation type="journal article" date="2011" name="Microb. Ecol.">
        <title>Taxonomic and Functional Metagenomic Profiling of the Microbial Community in the Anoxic Sediment of a Sub-saline Shallow Lake (Laguna de Carrizo, Central Spain).</title>
        <authorList>
            <person name="Ferrer M."/>
            <person name="Guazzaroni M.E."/>
            <person name="Richter M."/>
            <person name="Garcia-Salamanca A."/>
            <person name="Yarza P."/>
            <person name="Suarez-Suarez A."/>
            <person name="Solano J."/>
            <person name="Alcaide M."/>
            <person name="van Dillewijn P."/>
            <person name="Molina-Henares M.A."/>
            <person name="Lopez-Cortes N."/>
            <person name="Al-Ramahi Y."/>
            <person name="Guerrero C."/>
            <person name="Acosta A."/>
            <person name="de Eugenio L.I."/>
            <person name="Martinez V."/>
            <person name="Marques S."/>
            <person name="Rojo F."/>
            <person name="Santero E."/>
            <person name="Genilloud O."/>
            <person name="Perez-Perez J."/>
            <person name="Rossello-Mora R."/>
            <person name="Ramos J.L."/>
        </authorList>
    </citation>
    <scope>NUCLEOTIDE SEQUENCE</scope>
</reference>
<organism evidence="2">
    <name type="scientific">sediment metagenome</name>
    <dbReference type="NCBI Taxonomy" id="749907"/>
    <lineage>
        <taxon>unclassified sequences</taxon>
        <taxon>metagenomes</taxon>
        <taxon>ecological metagenomes</taxon>
    </lineage>
</organism>
<evidence type="ECO:0000256" key="1">
    <source>
        <dbReference type="SAM" id="MobiDB-lite"/>
    </source>
</evidence>